<proteinExistence type="predicted"/>
<evidence type="ECO:0000313" key="3">
    <source>
        <dbReference type="Proteomes" id="UP001570071"/>
    </source>
</evidence>
<organism evidence="2 3">
    <name type="scientific">Vibrio pomeroyi</name>
    <dbReference type="NCBI Taxonomy" id="198832"/>
    <lineage>
        <taxon>Bacteria</taxon>
        <taxon>Pseudomonadati</taxon>
        <taxon>Pseudomonadota</taxon>
        <taxon>Gammaproteobacteria</taxon>
        <taxon>Vibrionales</taxon>
        <taxon>Vibrionaceae</taxon>
        <taxon>Vibrio</taxon>
    </lineage>
</organism>
<accession>A0ABV4MX23</accession>
<dbReference type="Proteomes" id="UP001570071">
    <property type="component" value="Unassembled WGS sequence"/>
</dbReference>
<evidence type="ECO:0000313" key="2">
    <source>
        <dbReference type="EMBL" id="MEZ8721749.1"/>
    </source>
</evidence>
<dbReference type="EMBL" id="JBFSSG010000022">
    <property type="protein sequence ID" value="MEZ8721749.1"/>
    <property type="molecule type" value="Genomic_DNA"/>
</dbReference>
<dbReference type="Pfam" id="PF15611">
    <property type="entry name" value="EH_Signature"/>
    <property type="match status" value="1"/>
</dbReference>
<name>A0ABV4MX23_9VIBR</name>
<protein>
    <submittedName>
        <fullName evidence="2">EH signature domain-containing protein</fullName>
    </submittedName>
</protein>
<sequence length="485" mass="55490">MAKIELSKLSFSLPNIDTSRLEKEICDNSKRLEILGNSAGQNNAKFDAALNKLSNAVASFQEIESLLVSPIFVRAYAVTLPEKLLNSRARNMYMSNTVLDAISRVRDKPSGLVVESLITQYFKLYDELNNYRDLANWLLSAKSKRKDLDENVKFLLSDNGPRGVAERCIEDQVDFSCLIESIELKQYGLGRYLTVAQLHYYVNQLESLEPNETSDLMTEIMQPSAYNAPYSLTKLLGHRALEIIIDKVSGDEELSPQWEKFILSIAGDPRIPKDHQNYRKWWSVLGVDRASKVCSWLSKLDLKIFLDILEQYAKTRGGADIQRMYPPRKKFLEGLFDAKLVKGTRLYLSAQADQYARQNYEKNELPSYSIVKGNQASIISIKVGDIYLMEGSHSCKLWLYRNLSSNAVIHNYRATEPYYHSLTQGMDSLNRQEGFSPAIAIVHQPTRWRWQQQAIEQLRDWGVDLSPTDVIRESELSGYIRTHGF</sequence>
<comment type="caution">
    <text evidence="2">The sequence shown here is derived from an EMBL/GenBank/DDBJ whole genome shotgun (WGS) entry which is preliminary data.</text>
</comment>
<keyword evidence="3" id="KW-1185">Reference proteome</keyword>
<feature type="domain" description="Zorya protein ZorC EH" evidence="1">
    <location>
        <begin position="31"/>
        <end position="456"/>
    </location>
</feature>
<evidence type="ECO:0000259" key="1">
    <source>
        <dbReference type="Pfam" id="PF15611"/>
    </source>
</evidence>
<dbReference type="InterPro" id="IPR028943">
    <property type="entry name" value="ZorC_EH_Signature_dom"/>
</dbReference>
<dbReference type="RefSeq" id="WP_372124031.1">
    <property type="nucleotide sequence ID" value="NZ_JBFSSG010000022.1"/>
</dbReference>
<gene>
    <name evidence="2" type="ORF">AB6D66_11790</name>
</gene>
<reference evidence="2 3" key="1">
    <citation type="journal article" date="2024" name="ISME J.">
        <title>Tailless and filamentous prophages are predominant in marine Vibrio.</title>
        <authorList>
            <person name="Steensen K."/>
            <person name="Seneca J."/>
            <person name="Bartlau N."/>
            <person name="Yu X.A."/>
            <person name="Hussain F.A."/>
            <person name="Polz M.F."/>
        </authorList>
    </citation>
    <scope>NUCLEOTIDE SEQUENCE [LARGE SCALE GENOMIC DNA]</scope>
    <source>
        <strain evidence="2 3">10N.239.312.F12</strain>
    </source>
</reference>